<evidence type="ECO:0000313" key="2">
    <source>
        <dbReference type="Proteomes" id="UP000238137"/>
    </source>
</evidence>
<dbReference type="EMBL" id="PXNQ02000001">
    <property type="protein sequence ID" value="RNF35921.1"/>
    <property type="molecule type" value="Genomic_DNA"/>
</dbReference>
<name>A0A3R7NZ85_9RHOB</name>
<gene>
    <name evidence="1" type="primary">tagF</name>
    <name evidence="1" type="ORF">A7A09_000410</name>
</gene>
<sequence>MATGFFGKLPVRGDFVARGLPSGARPVVDRWLTRVLSPMARRPECWPGGGLRGLIAHGEGALALLILPSRDAAGRHFMLAAVVPSNGTGQAQVDAWAEQVLPALTRAVEGDLDANNLIALLADLTLPAGGTASSPPLLWAENGAPQDPATFVAQMAGA</sequence>
<protein>
    <submittedName>
        <fullName evidence="1">Type VI secretion system-associated protein TagF</fullName>
    </submittedName>
</protein>
<proteinExistence type="predicted"/>
<comment type="caution">
    <text evidence="1">The sequence shown here is derived from an EMBL/GenBank/DDBJ whole genome shotgun (WGS) entry which is preliminary data.</text>
</comment>
<dbReference type="RefSeq" id="WP_106689322.1">
    <property type="nucleotide sequence ID" value="NZ_PXNQ02000001.1"/>
</dbReference>
<accession>A0A3R7NZ85</accession>
<dbReference type="NCBIfam" id="TIGR03373">
    <property type="entry name" value="VI_minor_4"/>
    <property type="match status" value="1"/>
</dbReference>
<dbReference type="AlphaFoldDB" id="A0A3R7NZ85"/>
<dbReference type="Pfam" id="PF09867">
    <property type="entry name" value="TagF_N"/>
    <property type="match status" value="1"/>
</dbReference>
<dbReference type="InterPro" id="IPR038225">
    <property type="entry name" value="TagF_sf"/>
</dbReference>
<dbReference type="Proteomes" id="UP000238137">
    <property type="component" value="Unassembled WGS sequence"/>
</dbReference>
<keyword evidence="2" id="KW-1185">Reference proteome</keyword>
<dbReference type="InterPro" id="IPR017748">
    <property type="entry name" value="TagF"/>
</dbReference>
<dbReference type="OrthoDB" id="9801841at2"/>
<organism evidence="1 2">
    <name type="scientific">Paracoccus methylarcula</name>
    <dbReference type="NCBI Taxonomy" id="72022"/>
    <lineage>
        <taxon>Bacteria</taxon>
        <taxon>Pseudomonadati</taxon>
        <taxon>Pseudomonadota</taxon>
        <taxon>Alphaproteobacteria</taxon>
        <taxon>Rhodobacterales</taxon>
        <taxon>Paracoccaceae</taxon>
        <taxon>Paracoccus</taxon>
    </lineage>
</organism>
<reference evidence="1" key="1">
    <citation type="submission" date="2018-05" db="EMBL/GenBank/DDBJ databases">
        <title>Reclassification of Methylarcula marina and Methylarcula terricola as Paracoccus methylarcula sp.nov., comb.nov. and Paracoccus terricola comb.nov.</title>
        <authorList>
            <person name="Shmareva M.N."/>
            <person name="Doronina N.V."/>
            <person name="Vasilenko O.V."/>
            <person name="Tarlachkov S.V."/>
            <person name="Trotsenko Y.A."/>
        </authorList>
    </citation>
    <scope>NUCLEOTIDE SEQUENCE [LARGE SCALE GENOMIC DNA]</scope>
    <source>
        <strain evidence="1">VKM B-2159</strain>
    </source>
</reference>
<dbReference type="Gene3D" id="3.40.1730.10">
    <property type="entry name" value="pa0076 domain"/>
    <property type="match status" value="1"/>
</dbReference>
<evidence type="ECO:0000313" key="1">
    <source>
        <dbReference type="EMBL" id="RNF35921.1"/>
    </source>
</evidence>